<organism evidence="1 2">
    <name type="scientific">Chitinophaga skermanii</name>
    <dbReference type="NCBI Taxonomy" id="331697"/>
    <lineage>
        <taxon>Bacteria</taxon>
        <taxon>Pseudomonadati</taxon>
        <taxon>Bacteroidota</taxon>
        <taxon>Chitinophagia</taxon>
        <taxon>Chitinophagales</taxon>
        <taxon>Chitinophagaceae</taxon>
        <taxon>Chitinophaga</taxon>
    </lineage>
</organism>
<name>A0A327QTE6_9BACT</name>
<dbReference type="RefSeq" id="WP_111597281.1">
    <property type="nucleotide sequence ID" value="NZ_QLLL01000003.1"/>
</dbReference>
<sequence length="262" mass="30036">MTSKELDPLLIELGTLLLTDEGAFQSKIKSVAPLLKAIDIAVLNQRLHNPPQEPKCFNDELGLGGWMSVIQYVIFEIVYHSGSSQLKWIRDFAYGEYDWTQATALTIICRWYVEGKIEKENFEELDTQLYDMRYETWLNLAQALYGLAKRDERYFTLIDSFTTPVMIGALVELGVDPSLQRKYLIQIGQLILDEANEDMLLLLTDFFNQGSNYPNAADLLYFPGEANIDPYTYEPNIAEIVDKCLAYKLAENHDSQRHSTLL</sequence>
<dbReference type="EMBL" id="QLLL01000003">
    <property type="protein sequence ID" value="RAJ06683.1"/>
    <property type="molecule type" value="Genomic_DNA"/>
</dbReference>
<evidence type="ECO:0000313" key="2">
    <source>
        <dbReference type="Proteomes" id="UP000249547"/>
    </source>
</evidence>
<comment type="caution">
    <text evidence="1">The sequence shown here is derived from an EMBL/GenBank/DDBJ whole genome shotgun (WGS) entry which is preliminary data.</text>
</comment>
<gene>
    <name evidence="1" type="ORF">LX64_01810</name>
</gene>
<dbReference type="Proteomes" id="UP000249547">
    <property type="component" value="Unassembled WGS sequence"/>
</dbReference>
<dbReference type="AlphaFoldDB" id="A0A327QTE6"/>
<dbReference type="OrthoDB" id="9157259at2"/>
<reference evidence="1 2" key="1">
    <citation type="submission" date="2018-06" db="EMBL/GenBank/DDBJ databases">
        <title>Genomic Encyclopedia of Archaeal and Bacterial Type Strains, Phase II (KMG-II): from individual species to whole genera.</title>
        <authorList>
            <person name="Goeker M."/>
        </authorList>
    </citation>
    <scope>NUCLEOTIDE SEQUENCE [LARGE SCALE GENOMIC DNA]</scope>
    <source>
        <strain evidence="1 2">DSM 23857</strain>
    </source>
</reference>
<evidence type="ECO:0000313" key="1">
    <source>
        <dbReference type="EMBL" id="RAJ06683.1"/>
    </source>
</evidence>
<accession>A0A327QTE6</accession>
<keyword evidence="2" id="KW-1185">Reference proteome</keyword>
<proteinExistence type="predicted"/>
<protein>
    <submittedName>
        <fullName evidence="1">Uncharacterized protein</fullName>
    </submittedName>
</protein>